<keyword evidence="3" id="KW-0804">Transcription</keyword>
<dbReference type="SUPFAM" id="SSF64288">
    <property type="entry name" value="Chorismate lyase-like"/>
    <property type="match status" value="1"/>
</dbReference>
<dbReference type="InterPro" id="IPR036390">
    <property type="entry name" value="WH_DNA-bd_sf"/>
</dbReference>
<dbReference type="PANTHER" id="PTHR44846">
    <property type="entry name" value="MANNOSYL-D-GLYCERATE TRANSPORT/METABOLISM SYSTEM REPRESSOR MNGR-RELATED"/>
    <property type="match status" value="1"/>
</dbReference>
<organism evidence="5 6">
    <name type="scientific">Rhodococcoides corynebacterioides</name>
    <dbReference type="NCBI Taxonomy" id="53972"/>
    <lineage>
        <taxon>Bacteria</taxon>
        <taxon>Bacillati</taxon>
        <taxon>Actinomycetota</taxon>
        <taxon>Actinomycetes</taxon>
        <taxon>Mycobacteriales</taxon>
        <taxon>Nocardiaceae</taxon>
        <taxon>Rhodococcoides</taxon>
    </lineage>
</organism>
<evidence type="ECO:0000256" key="1">
    <source>
        <dbReference type="ARBA" id="ARBA00023015"/>
    </source>
</evidence>
<dbReference type="InterPro" id="IPR036388">
    <property type="entry name" value="WH-like_DNA-bd_sf"/>
</dbReference>
<dbReference type="SMART" id="SM00345">
    <property type="entry name" value="HTH_GNTR"/>
    <property type="match status" value="1"/>
</dbReference>
<dbReference type="Pfam" id="PF07702">
    <property type="entry name" value="UTRA"/>
    <property type="match status" value="1"/>
</dbReference>
<evidence type="ECO:0000313" key="5">
    <source>
        <dbReference type="EMBL" id="MBM7415656.1"/>
    </source>
</evidence>
<dbReference type="InterPro" id="IPR011663">
    <property type="entry name" value="UTRA"/>
</dbReference>
<evidence type="ECO:0000259" key="4">
    <source>
        <dbReference type="PROSITE" id="PS50949"/>
    </source>
</evidence>
<evidence type="ECO:0000313" key="6">
    <source>
        <dbReference type="Proteomes" id="UP000703038"/>
    </source>
</evidence>
<dbReference type="SMART" id="SM00866">
    <property type="entry name" value="UTRA"/>
    <property type="match status" value="1"/>
</dbReference>
<dbReference type="PRINTS" id="PR00035">
    <property type="entry name" value="HTHGNTR"/>
</dbReference>
<dbReference type="Pfam" id="PF00392">
    <property type="entry name" value="GntR"/>
    <property type="match status" value="1"/>
</dbReference>
<dbReference type="CDD" id="cd07377">
    <property type="entry name" value="WHTH_GntR"/>
    <property type="match status" value="1"/>
</dbReference>
<evidence type="ECO:0000256" key="3">
    <source>
        <dbReference type="ARBA" id="ARBA00023163"/>
    </source>
</evidence>
<dbReference type="Proteomes" id="UP000703038">
    <property type="component" value="Unassembled WGS sequence"/>
</dbReference>
<dbReference type="PROSITE" id="PS50949">
    <property type="entry name" value="HTH_GNTR"/>
    <property type="match status" value="1"/>
</dbReference>
<dbReference type="Gene3D" id="1.10.10.10">
    <property type="entry name" value="Winged helix-like DNA-binding domain superfamily/Winged helix DNA-binding domain"/>
    <property type="match status" value="1"/>
</dbReference>
<keyword evidence="1" id="KW-0805">Transcription regulation</keyword>
<dbReference type="EMBL" id="JAFBBK010000001">
    <property type="protein sequence ID" value="MBM7415656.1"/>
    <property type="molecule type" value="Genomic_DNA"/>
</dbReference>
<protein>
    <submittedName>
        <fullName evidence="5">GntR family transcriptional regulator</fullName>
    </submittedName>
</protein>
<gene>
    <name evidence="5" type="ORF">JOE42_002389</name>
</gene>
<reference evidence="5 6" key="1">
    <citation type="submission" date="2021-01" db="EMBL/GenBank/DDBJ databases">
        <title>Genomics of switchgrass bacterial isolates.</title>
        <authorList>
            <person name="Shade A."/>
        </authorList>
    </citation>
    <scope>NUCLEOTIDE SEQUENCE [LARGE SCALE GENOMIC DNA]</scope>
    <source>
        <strain evidence="5 6">PvP111</strain>
    </source>
</reference>
<dbReference type="SUPFAM" id="SSF46785">
    <property type="entry name" value="Winged helix' DNA-binding domain"/>
    <property type="match status" value="1"/>
</dbReference>
<sequence>MVMPVHLRDSAVPKHEQLRAILLHRCTKELQPGDLMPSERRLMEDYGVSRITVREAIGQLVNEGHLVRVRGKGTFVASRPVQSRLHLASFSEEMRAQGLEPTTVVLFARLEDPSVATIRALDIAAGGKAYHIKRLRLADGEPVSVDDGWYDAAVLPGLVDLDLSKSIYDAVSSHYGQTIDRAEQTVSATAADNDTATLLGTKRGAPVLYFDRVSFSGDRPIEHTESWYRCDRYQLTMEVQGGRRPARR</sequence>
<dbReference type="PANTHER" id="PTHR44846:SF1">
    <property type="entry name" value="MANNOSYL-D-GLYCERATE TRANSPORT_METABOLISM SYSTEM REPRESSOR MNGR-RELATED"/>
    <property type="match status" value="1"/>
</dbReference>
<dbReference type="Gene3D" id="3.40.1410.10">
    <property type="entry name" value="Chorismate lyase-like"/>
    <property type="match status" value="1"/>
</dbReference>
<dbReference type="InterPro" id="IPR000524">
    <property type="entry name" value="Tscrpt_reg_HTH_GntR"/>
</dbReference>
<keyword evidence="2" id="KW-0238">DNA-binding</keyword>
<evidence type="ECO:0000256" key="2">
    <source>
        <dbReference type="ARBA" id="ARBA00023125"/>
    </source>
</evidence>
<proteinExistence type="predicted"/>
<accession>A0ABS2KV12</accession>
<comment type="caution">
    <text evidence="5">The sequence shown here is derived from an EMBL/GenBank/DDBJ whole genome shotgun (WGS) entry which is preliminary data.</text>
</comment>
<dbReference type="InterPro" id="IPR050679">
    <property type="entry name" value="Bact_HTH_transcr_reg"/>
</dbReference>
<keyword evidence="6" id="KW-1185">Reference proteome</keyword>
<name>A0ABS2KV12_9NOCA</name>
<feature type="domain" description="HTH gntR-type" evidence="4">
    <location>
        <begin position="12"/>
        <end position="79"/>
    </location>
</feature>
<dbReference type="InterPro" id="IPR028978">
    <property type="entry name" value="Chorismate_lyase_/UTRA_dom_sf"/>
</dbReference>